<proteinExistence type="predicted"/>
<dbReference type="Pfam" id="PF00881">
    <property type="entry name" value="Nitroreductase"/>
    <property type="match status" value="1"/>
</dbReference>
<evidence type="ECO:0000313" key="6">
    <source>
        <dbReference type="Proteomes" id="UP000682802"/>
    </source>
</evidence>
<feature type="domain" description="Nitroreductase" evidence="4">
    <location>
        <begin position="31"/>
        <end position="200"/>
    </location>
</feature>
<dbReference type="Proteomes" id="UP000682802">
    <property type="component" value="Chromosome 1"/>
</dbReference>
<name>A0ABX8GTE2_9BACT</name>
<dbReference type="InterPro" id="IPR050627">
    <property type="entry name" value="Nitroreductase/BluB"/>
</dbReference>
<accession>A0ABX8GTE2</accession>
<evidence type="ECO:0000256" key="3">
    <source>
        <dbReference type="ARBA" id="ARBA00023002"/>
    </source>
</evidence>
<gene>
    <name evidence="5" type="ORF">KM029_15360</name>
</gene>
<dbReference type="Gene3D" id="3.40.109.10">
    <property type="entry name" value="NADH Oxidase"/>
    <property type="match status" value="1"/>
</dbReference>
<keyword evidence="3" id="KW-0560">Oxidoreductase</keyword>
<evidence type="ECO:0000313" key="5">
    <source>
        <dbReference type="EMBL" id="QWG06674.1"/>
    </source>
</evidence>
<dbReference type="RefSeq" id="WP_144074080.1">
    <property type="nucleotide sequence ID" value="NZ_CP076128.1"/>
</dbReference>
<dbReference type="CDD" id="cd02144">
    <property type="entry name" value="iodotyrosine_dehalogenase"/>
    <property type="match status" value="1"/>
</dbReference>
<sequence>MNSTEDFIPYISDNISDEEMLLCSEKYYSKINKRRSLREFSKKQVPKEIIENIIKAASCAPSGANKQPWMFCAVSSAEVKKNIRKAAEKEEYEGYHGRMSDEWIEDLKQFGTDWHKEFLEEAPWLIVVFKQVYNIDDEGIRHNNYYVNESVGLATGFLLNAIHEVGLVALTHTPSPMNFLVKELNRPANERPFLLIPVGYPKENSTVPNIERKPLDEISEWY</sequence>
<reference evidence="5 6" key="1">
    <citation type="submission" date="2021-05" db="EMBL/GenBank/DDBJ databases">
        <title>Comparative genomic studies on the polysaccharide-degrading batcterial strains of the Flammeovirga genus.</title>
        <authorList>
            <person name="Zewei F."/>
            <person name="Zheng Z."/>
            <person name="Yu L."/>
            <person name="Ruyue G."/>
            <person name="Yanhong M."/>
            <person name="Yuanyuan C."/>
            <person name="Jingyan G."/>
            <person name="Wenjun H."/>
        </authorList>
    </citation>
    <scope>NUCLEOTIDE SEQUENCE [LARGE SCALE GENOMIC DNA]</scope>
    <source>
        <strain evidence="5 6">YS10</strain>
    </source>
</reference>
<dbReference type="InterPro" id="IPR029479">
    <property type="entry name" value="Nitroreductase"/>
</dbReference>
<evidence type="ECO:0000256" key="2">
    <source>
        <dbReference type="ARBA" id="ARBA00022643"/>
    </source>
</evidence>
<dbReference type="InterPro" id="IPR000415">
    <property type="entry name" value="Nitroreductase-like"/>
</dbReference>
<keyword evidence="1" id="KW-0285">Flavoprotein</keyword>
<dbReference type="PANTHER" id="PTHR23026:SF90">
    <property type="entry name" value="IODOTYROSINE DEIODINASE 1"/>
    <property type="match status" value="1"/>
</dbReference>
<evidence type="ECO:0000256" key="1">
    <source>
        <dbReference type="ARBA" id="ARBA00022630"/>
    </source>
</evidence>
<dbReference type="PANTHER" id="PTHR23026">
    <property type="entry name" value="NADPH NITROREDUCTASE"/>
    <property type="match status" value="1"/>
</dbReference>
<organism evidence="5 6">
    <name type="scientific">Flammeovirga kamogawensis</name>
    <dbReference type="NCBI Taxonomy" id="373891"/>
    <lineage>
        <taxon>Bacteria</taxon>
        <taxon>Pseudomonadati</taxon>
        <taxon>Bacteroidota</taxon>
        <taxon>Cytophagia</taxon>
        <taxon>Cytophagales</taxon>
        <taxon>Flammeovirgaceae</taxon>
        <taxon>Flammeovirga</taxon>
    </lineage>
</organism>
<keyword evidence="2" id="KW-0288">FMN</keyword>
<protein>
    <submittedName>
        <fullName evidence="5">Nitroreductase family protein</fullName>
    </submittedName>
</protein>
<dbReference type="EMBL" id="CP076128">
    <property type="protein sequence ID" value="QWG06674.1"/>
    <property type="molecule type" value="Genomic_DNA"/>
</dbReference>
<keyword evidence="6" id="KW-1185">Reference proteome</keyword>
<dbReference type="SUPFAM" id="SSF55469">
    <property type="entry name" value="FMN-dependent nitroreductase-like"/>
    <property type="match status" value="1"/>
</dbReference>
<evidence type="ECO:0000259" key="4">
    <source>
        <dbReference type="Pfam" id="PF00881"/>
    </source>
</evidence>